<dbReference type="EMBL" id="JAKMXF010000354">
    <property type="protein sequence ID" value="KAI6646499.1"/>
    <property type="molecule type" value="Genomic_DNA"/>
</dbReference>
<dbReference type="InterPro" id="IPR023573">
    <property type="entry name" value="Ribosomal_eL20_dom"/>
</dbReference>
<sequence>MRFRGKLREYRIVGARAPSSTKKQVENIPYKMHIFATNSVSAKSRFWYYVKRMQKIKKTNGVILECAELVQKAPNMIKNFGVWLRYDSRSGTHNMYREYRDMTKVGAITSCYRDMAARHRARVHDIHIIRIEQIAASKCRREHVKRFHDSKIRFPLPQRVPHRSKSIFMAHRPNMFM</sequence>
<dbReference type="InterPro" id="IPR021138">
    <property type="entry name" value="Ribosomal_eL20_eukaryotes"/>
</dbReference>
<proteinExistence type="inferred from homology"/>
<dbReference type="GO" id="GO:0003735">
    <property type="term" value="F:structural constituent of ribosome"/>
    <property type="evidence" value="ECO:0007669"/>
    <property type="project" value="InterPro"/>
</dbReference>
<dbReference type="HAMAP" id="MF_00273">
    <property type="entry name" value="Ribosomal_eL20"/>
    <property type="match status" value="1"/>
</dbReference>
<dbReference type="PIRSF" id="PIRSF002190">
    <property type="entry name" value="Ribosomal_L18a"/>
    <property type="match status" value="1"/>
</dbReference>
<evidence type="ECO:0000256" key="1">
    <source>
        <dbReference type="ARBA" id="ARBA00009362"/>
    </source>
</evidence>
<dbReference type="InterPro" id="IPR028877">
    <property type="entry name" value="Ribosomal_eL20"/>
</dbReference>
<accession>A0AAV7JCJ7</accession>
<dbReference type="GO" id="GO:0005840">
    <property type="term" value="C:ribosome"/>
    <property type="evidence" value="ECO:0007669"/>
    <property type="project" value="UniProtKB-KW"/>
</dbReference>
<feature type="domain" description="Large ribosomal subunit protein eL20" evidence="5">
    <location>
        <begin position="7"/>
        <end position="132"/>
    </location>
</feature>
<evidence type="ECO:0000256" key="4">
    <source>
        <dbReference type="PIRNR" id="PIRNR002190"/>
    </source>
</evidence>
<keyword evidence="7" id="KW-1185">Reference proteome</keyword>
<dbReference type="Proteomes" id="UP001165289">
    <property type="component" value="Unassembled WGS sequence"/>
</dbReference>
<dbReference type="SUPFAM" id="SSF160374">
    <property type="entry name" value="RplX-like"/>
    <property type="match status" value="1"/>
</dbReference>
<dbReference type="AlphaFoldDB" id="A0AAV7JCJ7"/>
<comment type="similarity">
    <text evidence="1 4">Belongs to the eukaryotic ribosomal protein eL20 family.</text>
</comment>
<comment type="caution">
    <text evidence="6">The sequence shown here is derived from an EMBL/GenBank/DDBJ whole genome shotgun (WGS) entry which is preliminary data.</text>
</comment>
<evidence type="ECO:0000256" key="2">
    <source>
        <dbReference type="ARBA" id="ARBA00022980"/>
    </source>
</evidence>
<gene>
    <name evidence="6" type="ORF">LOD99_12620</name>
</gene>
<reference evidence="6 7" key="1">
    <citation type="journal article" date="2023" name="BMC Biol.">
        <title>The compact genome of the sponge Oopsacas minuta (Hexactinellida) is lacking key metazoan core genes.</title>
        <authorList>
            <person name="Santini S."/>
            <person name="Schenkelaars Q."/>
            <person name="Jourda C."/>
            <person name="Duchesne M."/>
            <person name="Belahbib H."/>
            <person name="Rocher C."/>
            <person name="Selva M."/>
            <person name="Riesgo A."/>
            <person name="Vervoort M."/>
            <person name="Leys S.P."/>
            <person name="Kodjabachian L."/>
            <person name="Le Bivic A."/>
            <person name="Borchiellini C."/>
            <person name="Claverie J.M."/>
            <person name="Renard E."/>
        </authorList>
    </citation>
    <scope>NUCLEOTIDE SEQUENCE [LARGE SCALE GENOMIC DNA]</scope>
    <source>
        <strain evidence="6">SPO-2</strain>
    </source>
</reference>
<dbReference type="PANTHER" id="PTHR10052">
    <property type="entry name" value="60S RIBOSOMAL PROTEIN L18A"/>
    <property type="match status" value="1"/>
</dbReference>
<keyword evidence="2 4" id="KW-0689">Ribosomal protein</keyword>
<keyword evidence="3 4" id="KW-0687">Ribonucleoprotein</keyword>
<dbReference type="Pfam" id="PF01775">
    <property type="entry name" value="Ribosomal_L18A"/>
    <property type="match status" value="1"/>
</dbReference>
<evidence type="ECO:0000256" key="3">
    <source>
        <dbReference type="ARBA" id="ARBA00023274"/>
    </source>
</evidence>
<evidence type="ECO:0000259" key="5">
    <source>
        <dbReference type="Pfam" id="PF01775"/>
    </source>
</evidence>
<name>A0AAV7JCJ7_9METZ</name>
<dbReference type="GO" id="GO:0006412">
    <property type="term" value="P:translation"/>
    <property type="evidence" value="ECO:0007669"/>
    <property type="project" value="InterPro"/>
</dbReference>
<protein>
    <recommendedName>
        <fullName evidence="4">60S ribosomal protein L18a</fullName>
    </recommendedName>
</protein>
<dbReference type="FunFam" id="3.10.20.10:FF:000001">
    <property type="entry name" value="60S ribosomal protein L18a"/>
    <property type="match status" value="1"/>
</dbReference>
<dbReference type="GO" id="GO:1990904">
    <property type="term" value="C:ribonucleoprotein complex"/>
    <property type="evidence" value="ECO:0007669"/>
    <property type="project" value="UniProtKB-KW"/>
</dbReference>
<evidence type="ECO:0000313" key="7">
    <source>
        <dbReference type="Proteomes" id="UP001165289"/>
    </source>
</evidence>
<organism evidence="6 7">
    <name type="scientific">Oopsacas minuta</name>
    <dbReference type="NCBI Taxonomy" id="111878"/>
    <lineage>
        <taxon>Eukaryota</taxon>
        <taxon>Metazoa</taxon>
        <taxon>Porifera</taxon>
        <taxon>Hexactinellida</taxon>
        <taxon>Hexasterophora</taxon>
        <taxon>Lyssacinosida</taxon>
        <taxon>Leucopsacidae</taxon>
        <taxon>Oopsacas</taxon>
    </lineage>
</organism>
<dbReference type="Gene3D" id="3.10.20.10">
    <property type="match status" value="2"/>
</dbReference>
<evidence type="ECO:0000313" key="6">
    <source>
        <dbReference type="EMBL" id="KAI6646499.1"/>
    </source>
</evidence>